<geneLocation type="plasmid" evidence="3">
    <name>pamcp48-600</name>
</geneLocation>
<evidence type="ECO:0000313" key="3">
    <source>
        <dbReference type="Proteomes" id="UP000182101"/>
    </source>
</evidence>
<feature type="compositionally biased region" description="Low complexity" evidence="1">
    <location>
        <begin position="189"/>
        <end position="203"/>
    </location>
</feature>
<evidence type="ECO:0000256" key="1">
    <source>
        <dbReference type="SAM" id="MobiDB-lite"/>
    </source>
</evidence>
<dbReference type="EMBL" id="CP018025">
    <property type="protein sequence ID" value="APD92245.1"/>
    <property type="molecule type" value="Genomic_DNA"/>
</dbReference>
<feature type="compositionally biased region" description="Acidic residues" evidence="1">
    <location>
        <begin position="152"/>
        <end position="162"/>
    </location>
</feature>
<dbReference type="AlphaFoldDB" id="A0AAC9JEE5"/>
<dbReference type="RefSeq" id="WP_071960858.1">
    <property type="nucleotide sequence ID" value="NZ_CP018025.1"/>
</dbReference>
<reference evidence="2 3" key="1">
    <citation type="submission" date="2016-11" db="EMBL/GenBank/DDBJ databases">
        <title>Networking in microbes: conjugative elements and plasmids in the genus Alteromonas.</title>
        <authorList>
            <person name="Lopez-Perez M."/>
            <person name="Ramon-Marco N."/>
            <person name="Rodriguez-Valera F."/>
        </authorList>
    </citation>
    <scope>NUCLEOTIDE SEQUENCE [LARGE SCALE GENOMIC DNA]</scope>
    <source>
        <strain evidence="2 3">CP48</strain>
        <plasmid evidence="3">pamcp48-600</plasmid>
    </source>
</reference>
<evidence type="ECO:0000313" key="2">
    <source>
        <dbReference type="EMBL" id="APD92245.1"/>
    </source>
</evidence>
<feature type="compositionally biased region" description="Polar residues" evidence="1">
    <location>
        <begin position="175"/>
        <end position="188"/>
    </location>
</feature>
<sequence>MAINFKPAEQAVLDMLMPTLPMFKQNGMSAEQVRNMYDAQLSGVEKSAKCRIDIIDDGTTFLLKTVDVGSDFIRSRRTKTALNLRAKKQNVPIVVTVVQEDKDLVLSNKEIAAGLFELAENVAAMPIEIHKANKADWSLTPGAEPKLLDGTVDGDDDDDDVADSIGTESAPVDVSLNTSAQPIDQQMGQPVAQQANQAPVANASTVQPDQSFGELPGASIMDDALPTGGVPEVDLMSN</sequence>
<proteinExistence type="predicted"/>
<keyword evidence="2" id="KW-0614">Plasmid</keyword>
<name>A0AAC9JEE5_9ALTE</name>
<dbReference type="Proteomes" id="UP000182101">
    <property type="component" value="Plasmid pAMCP48-600"/>
</dbReference>
<accession>A0AAC9JEE5</accession>
<protein>
    <submittedName>
        <fullName evidence="2">Uncharacterized protein</fullName>
    </submittedName>
</protein>
<gene>
    <name evidence="2" type="ORF">BM524_20225</name>
</gene>
<feature type="region of interest" description="Disordered" evidence="1">
    <location>
        <begin position="139"/>
        <end position="238"/>
    </location>
</feature>
<organism evidence="2 3">
    <name type="scientific">Alteromonas mediterranea</name>
    <dbReference type="NCBI Taxonomy" id="314275"/>
    <lineage>
        <taxon>Bacteria</taxon>
        <taxon>Pseudomonadati</taxon>
        <taxon>Pseudomonadota</taxon>
        <taxon>Gammaproteobacteria</taxon>
        <taxon>Alteromonadales</taxon>
        <taxon>Alteromonadaceae</taxon>
        <taxon>Alteromonas/Salinimonas group</taxon>
        <taxon>Alteromonas</taxon>
    </lineage>
</organism>